<accession>A0A4X1VN58</accession>
<feature type="compositionally biased region" description="Polar residues" evidence="18">
    <location>
        <begin position="1377"/>
        <end position="1387"/>
    </location>
</feature>
<feature type="compositionally biased region" description="Basic and acidic residues" evidence="18">
    <location>
        <begin position="1229"/>
        <end position="1239"/>
    </location>
</feature>
<feature type="compositionally biased region" description="Acidic residues" evidence="18">
    <location>
        <begin position="777"/>
        <end position="788"/>
    </location>
</feature>
<dbReference type="PROSITE" id="PS51908">
    <property type="entry name" value="ZF_UBZ4"/>
    <property type="match status" value="1"/>
</dbReference>
<reference evidence="21" key="2">
    <citation type="submission" date="2025-08" db="UniProtKB">
        <authorList>
            <consortium name="Ensembl"/>
        </authorList>
    </citation>
    <scope>IDENTIFICATION</scope>
</reference>
<dbReference type="GO" id="GO:0008270">
    <property type="term" value="F:zinc ion binding"/>
    <property type="evidence" value="ECO:0007669"/>
    <property type="project" value="UniProtKB-KW"/>
</dbReference>
<dbReference type="GO" id="GO:0006260">
    <property type="term" value="P:DNA replication"/>
    <property type="evidence" value="ECO:0007669"/>
    <property type="project" value="InterPro"/>
</dbReference>
<evidence type="ECO:0000313" key="22">
    <source>
        <dbReference type="Proteomes" id="UP000314985"/>
    </source>
</evidence>
<evidence type="ECO:0000256" key="7">
    <source>
        <dbReference type="ARBA" id="ARBA00022763"/>
    </source>
</evidence>
<feature type="compositionally biased region" description="Basic and acidic residues" evidence="18">
    <location>
        <begin position="1031"/>
        <end position="1049"/>
    </location>
</feature>
<keyword evidence="8 17" id="KW-0863">Zinc-finger</keyword>
<comment type="subunit">
    <text evidence="15">Forms a heterodimer with SLX1A/GIYD1. Interacts with ERCC4/XPF; catalytic subunit of the ERCC4-ERCC1 endonuclease. Interacts with MUS81; catalytic subunit of the MUS81-EME1 endonuclease. Interacts with MSH2; component of the MSH2-MSH3 mismatch repair complex. Interacts with TERF2-TERF2IP. Interacts with PLK1 and SLX4IP.</text>
</comment>
<feature type="region of interest" description="Disordered" evidence="18">
    <location>
        <begin position="22"/>
        <end position="197"/>
    </location>
</feature>
<feature type="compositionally biased region" description="Polar residues" evidence="18">
    <location>
        <begin position="1547"/>
        <end position="1558"/>
    </location>
</feature>
<evidence type="ECO:0000256" key="6">
    <source>
        <dbReference type="ARBA" id="ARBA00022737"/>
    </source>
</evidence>
<feature type="region of interest" description="Disordered" evidence="18">
    <location>
        <begin position="1100"/>
        <end position="1345"/>
    </location>
</feature>
<evidence type="ECO:0000256" key="4">
    <source>
        <dbReference type="ARBA" id="ARBA00022553"/>
    </source>
</evidence>
<dbReference type="SUPFAM" id="SSF54695">
    <property type="entry name" value="POZ domain"/>
    <property type="match status" value="1"/>
</dbReference>
<dbReference type="InterPro" id="IPR006642">
    <property type="entry name" value="Rad18_UBZ4"/>
</dbReference>
<feature type="compositionally biased region" description="Polar residues" evidence="18">
    <location>
        <begin position="1204"/>
        <end position="1220"/>
    </location>
</feature>
<dbReference type="GO" id="GO:0003677">
    <property type="term" value="F:DNA binding"/>
    <property type="evidence" value="ECO:0007669"/>
    <property type="project" value="InterPro"/>
</dbReference>
<keyword evidence="13" id="KW-0539">Nucleus</keyword>
<evidence type="ECO:0000256" key="10">
    <source>
        <dbReference type="ARBA" id="ARBA00022843"/>
    </source>
</evidence>
<dbReference type="InterPro" id="IPR018574">
    <property type="entry name" value="Structure-sp_endonuc_su_Slx4"/>
</dbReference>
<feature type="compositionally biased region" description="Basic and acidic residues" evidence="18">
    <location>
        <begin position="736"/>
        <end position="752"/>
    </location>
</feature>
<keyword evidence="12 17" id="KW-0234">DNA repair</keyword>
<evidence type="ECO:0000256" key="8">
    <source>
        <dbReference type="ARBA" id="ARBA00022771"/>
    </source>
</evidence>
<dbReference type="CDD" id="cd22999">
    <property type="entry name" value="SAP_SLX4"/>
    <property type="match status" value="1"/>
</dbReference>
<feature type="compositionally biased region" description="Basic and acidic residues" evidence="18">
    <location>
        <begin position="23"/>
        <end position="33"/>
    </location>
</feature>
<dbReference type="GO" id="GO:0006281">
    <property type="term" value="P:DNA repair"/>
    <property type="evidence" value="ECO:0007669"/>
    <property type="project" value="UniProtKB-KW"/>
</dbReference>
<feature type="compositionally biased region" description="Basic and acidic residues" evidence="18">
    <location>
        <begin position="851"/>
        <end position="880"/>
    </location>
</feature>
<evidence type="ECO:0000256" key="14">
    <source>
        <dbReference type="ARBA" id="ARBA00029496"/>
    </source>
</evidence>
<evidence type="ECO:0000256" key="17">
    <source>
        <dbReference type="PROSITE-ProRule" id="PRU01256"/>
    </source>
</evidence>
<proteinExistence type="inferred from homology"/>
<evidence type="ECO:0000259" key="20">
    <source>
        <dbReference type="PROSITE" id="PS51908"/>
    </source>
</evidence>
<feature type="compositionally biased region" description="Low complexity" evidence="18">
    <location>
        <begin position="1621"/>
        <end position="1646"/>
    </location>
</feature>
<evidence type="ECO:0000256" key="18">
    <source>
        <dbReference type="SAM" id="MobiDB-lite"/>
    </source>
</evidence>
<dbReference type="Proteomes" id="UP000314985">
    <property type="component" value="Chromosome 3"/>
</dbReference>
<keyword evidence="6" id="KW-0677">Repeat</keyword>
<keyword evidence="4" id="KW-0597">Phosphoprotein</keyword>
<keyword evidence="5" id="KW-0479">Metal-binding</keyword>
<feature type="compositionally biased region" description="Pro residues" evidence="18">
    <location>
        <begin position="506"/>
        <end position="522"/>
    </location>
</feature>
<feature type="region of interest" description="Disordered" evidence="18">
    <location>
        <begin position="1367"/>
        <end position="1486"/>
    </location>
</feature>
<feature type="region of interest" description="Disordered" evidence="18">
    <location>
        <begin position="765"/>
        <end position="788"/>
    </location>
</feature>
<dbReference type="GO" id="GO:0090656">
    <property type="term" value="P:t-circle formation"/>
    <property type="evidence" value="ECO:0007669"/>
    <property type="project" value="UniProtKB-ARBA"/>
</dbReference>
<dbReference type="Ensembl" id="ENSSSCT00070053128.1">
    <property type="protein sequence ID" value="ENSSSCP00070045010.1"/>
    <property type="gene ID" value="ENSSSCG00070026505.1"/>
</dbReference>
<feature type="compositionally biased region" description="Polar residues" evidence="18">
    <location>
        <begin position="110"/>
        <end position="121"/>
    </location>
</feature>
<evidence type="ECO:0000259" key="19">
    <source>
        <dbReference type="PROSITE" id="PS50097"/>
    </source>
</evidence>
<feature type="compositionally biased region" description="Basic and acidic residues" evidence="18">
    <location>
        <begin position="933"/>
        <end position="947"/>
    </location>
</feature>
<dbReference type="FunFam" id="3.30.710.10:FF:000116">
    <property type="entry name" value="SLX4 structure-specific endonuclease subunit"/>
    <property type="match status" value="1"/>
</dbReference>
<dbReference type="Gene3D" id="3.30.710.10">
    <property type="entry name" value="Potassium Channel Kv1.1, Chain A"/>
    <property type="match status" value="1"/>
</dbReference>
<feature type="domain" description="UBZ4-type" evidence="20">
    <location>
        <begin position="228"/>
        <end position="258"/>
    </location>
</feature>
<feature type="region of interest" description="Disordered" evidence="18">
    <location>
        <begin position="499"/>
        <end position="547"/>
    </location>
</feature>
<dbReference type="PANTHER" id="PTHR21541:SF3">
    <property type="entry name" value="STRUCTURE-SPECIFIC ENDONUCLEASE SUBUNIT SLX4"/>
    <property type="match status" value="1"/>
</dbReference>
<dbReference type="GO" id="GO:0033557">
    <property type="term" value="C:Slx1-Slx4 complex"/>
    <property type="evidence" value="ECO:0007669"/>
    <property type="project" value="InterPro"/>
</dbReference>
<feature type="region of interest" description="Disordered" evidence="18">
    <location>
        <begin position="312"/>
        <end position="353"/>
    </location>
</feature>
<feature type="compositionally biased region" description="Basic residues" evidence="18">
    <location>
        <begin position="331"/>
        <end position="347"/>
    </location>
</feature>
<dbReference type="InterPro" id="IPR000210">
    <property type="entry name" value="BTB/POZ_dom"/>
</dbReference>
<feature type="region of interest" description="Disordered" evidence="18">
    <location>
        <begin position="729"/>
        <end position="752"/>
    </location>
</feature>
<feature type="region of interest" description="Disordered" evidence="18">
    <location>
        <begin position="1527"/>
        <end position="1669"/>
    </location>
</feature>
<feature type="compositionally biased region" description="Low complexity" evidence="18">
    <location>
        <begin position="1780"/>
        <end position="1796"/>
    </location>
</feature>
<feature type="region of interest" description="Disordered" evidence="18">
    <location>
        <begin position="1738"/>
        <end position="1808"/>
    </location>
</feature>
<name>A0A4X1VN58_PIG</name>
<feature type="compositionally biased region" description="Low complexity" evidence="18">
    <location>
        <begin position="77"/>
        <end position="87"/>
    </location>
</feature>
<dbReference type="PANTHER" id="PTHR21541">
    <property type="entry name" value="BTB POZ DOMAIN CONTAINING 12"/>
    <property type="match status" value="1"/>
</dbReference>
<feature type="compositionally biased region" description="Low complexity" evidence="18">
    <location>
        <begin position="1011"/>
        <end position="1020"/>
    </location>
</feature>
<dbReference type="CDD" id="cd18288">
    <property type="entry name" value="BTB_POZ_BTBD12_SLX4"/>
    <property type="match status" value="1"/>
</dbReference>
<comment type="subcellular location">
    <subcellularLocation>
        <location evidence="1">Nucleus</location>
    </subcellularLocation>
</comment>
<dbReference type="PROSITE" id="PS50097">
    <property type="entry name" value="BTB"/>
    <property type="match status" value="1"/>
</dbReference>
<evidence type="ECO:0000256" key="12">
    <source>
        <dbReference type="ARBA" id="ARBA00023204"/>
    </source>
</evidence>
<evidence type="ECO:0000256" key="15">
    <source>
        <dbReference type="ARBA" id="ARBA00064578"/>
    </source>
</evidence>
<reference evidence="21 22" key="1">
    <citation type="submission" date="2017-08" db="EMBL/GenBank/DDBJ databases">
        <title>USMARCv1.0.</title>
        <authorList>
            <person name="Hannum G.I."/>
            <person name="Koren S."/>
            <person name="Schroeder S.G."/>
            <person name="Chin S.C."/>
            <person name="Nonneman D.J."/>
            <person name="Becker S.A."/>
            <person name="Rosen B.D."/>
            <person name="Bickhart D.M."/>
            <person name="Putnam N.H."/>
            <person name="Green R.E."/>
            <person name="Tuggle C.K."/>
            <person name="Liu H."/>
            <person name="Rohrer G.A."/>
            <person name="Warr A."/>
            <person name="Hall R."/>
            <person name="Kim K."/>
            <person name="Hume D.A."/>
            <person name="Talbot R."/>
            <person name="Chow W."/>
            <person name="Howe K."/>
            <person name="Schwartz A.S."/>
            <person name="Watson M."/>
            <person name="Archibald A.L."/>
            <person name="Phillippy A.M."/>
            <person name="Smith T.P.L."/>
        </authorList>
    </citation>
    <scope>NUCLEOTIDE SEQUENCE [LARGE SCALE GENOMIC DNA]</scope>
</reference>
<keyword evidence="11" id="KW-0233">DNA recombination</keyword>
<feature type="compositionally biased region" description="Basic residues" evidence="18">
    <location>
        <begin position="1739"/>
        <end position="1751"/>
    </location>
</feature>
<evidence type="ECO:0000256" key="11">
    <source>
        <dbReference type="ARBA" id="ARBA00023172"/>
    </source>
</evidence>
<keyword evidence="7 17" id="KW-0227">DNA damage</keyword>
<keyword evidence="3" id="KW-1017">Isopeptide bond</keyword>
<keyword evidence="9" id="KW-0862">Zinc</keyword>
<evidence type="ECO:0000256" key="9">
    <source>
        <dbReference type="ARBA" id="ARBA00022833"/>
    </source>
</evidence>
<dbReference type="GO" id="GO:0006310">
    <property type="term" value="P:DNA recombination"/>
    <property type="evidence" value="ECO:0007669"/>
    <property type="project" value="UniProtKB-KW"/>
</dbReference>
<dbReference type="SMART" id="SM00225">
    <property type="entry name" value="BTB"/>
    <property type="match status" value="1"/>
</dbReference>
<evidence type="ECO:0000256" key="5">
    <source>
        <dbReference type="ARBA" id="ARBA00022723"/>
    </source>
</evidence>
<feature type="compositionally biased region" description="Acidic residues" evidence="18">
    <location>
        <begin position="1322"/>
        <end position="1332"/>
    </location>
</feature>
<evidence type="ECO:0000256" key="16">
    <source>
        <dbReference type="ARBA" id="ARBA00076095"/>
    </source>
</evidence>
<dbReference type="Pfam" id="PF09494">
    <property type="entry name" value="Slx4"/>
    <property type="match status" value="1"/>
</dbReference>
<feature type="compositionally biased region" description="Polar residues" evidence="18">
    <location>
        <begin position="312"/>
        <end position="321"/>
    </location>
</feature>
<sequence>MDDSDDDFKELCASFYQRVKKNGPKEVSGERRTQKASNSSQIRSKLKGTKPTASRSKTLQGPAERKTQSGSRVPRTQKQGAPKQPQSQPAPPENGEGGVCASAVHRDSAWSAQTEAPGSSSQPPPPCLTAMVPSPSKPRAAELVLQRMQQFKRVDPERLKHASAGCSLEATPEEDDPKGPREAVTAGNGSGPGLPATDSNTAVPLILQQEFGQEPAPTRDDSLEDKGLFFCQICQKNLSAMNVTRREQHVNRCLDEAEKALRPSVPQVPECPICGKPFLRPKSRLSHLKQCAARMEVGPQLLLQAVRLQTAQPEGASSTPAPSLGSPLGGLKRKGAATKKEPRKRRKVAEPEAPSEDLLVAMALSRSEMEREAVPAALRLGSAFSVKMRPGAEKKSRKKKAPVSPPRLLLQDAETAGRQLEERVARLLAEEEEAAECASTPPLPASRLLRRLEEGSGRLRPPGRRQNFLWEGSALTGAWALESFYTESLVPTLVPPRPAELAQEPTLPPVLPDPPEPGPRTPPAVHSARPGGHSPSDPAPSASQREHQALQDLLDLAGEGLSASPQPCSGGLAGTGGEAGMDLSPGGLPLTGFVLPAKEKHAERGGQASLSLGLLVADFGAMVNNPHLSDIQFQTDSGEVLYAHKFVLYARCPLLMQHVNSEGFFASEDGDVRAQRVLLSDVSTEAACVFLHYLYTADAALPPWLAPDLSSLAHRFGVSELVHLCEQVPVGPDSGGEQRKEQEEGDCESRGETFRELLRSMWRGEEGAEALSKSEGCEEDDTEEVNEEEMEEIYEFAATQRTRLQAGKAPEVEEEAEQLQEEAPASAGILGSTEDKEESESAEQMASSGQGRDEAPAPRKNVREATRLPLRDPAVGREESAEAPEEGLGHSHCPGPAQGQADRGDSTPLCSVNAAAAAAAAAAEQPSSSPHADSPEPSRRTSDRQEGDGSVWELGVDSSHPPAHQQAPPLCSHFVPSQPPRGRSPHRPHPLHTSALCLPAPQLLGTPPRAPSSSSPPKTSGVRSLPPPPEDPGREDEGCESVLEHRGKEVLLSPEKSPCADPTQAKPGCSSAKSHDSLSSVNREDEIILLLDSDEELELEQTRRTSVLKGPPEGRKVLEVSTKSSELFPIIDVDEDQEPSQSPPGREATLQWEVEGLLGNRGSVGGRRTPQLFGDPQSSSDEDSTTDSSWLVPATPLASKSRDCSSQTRITGLRSRSSADPTARPKPSARAENRRDPEATPKFSVIVPQTSSRLGPVAPGSPGSRRQVCRSPSSPHPRRHQPFSPLAPCPLTGGLADVTGRFQRSLPPVPSPAGQAPASEVVEVEDSDDEQEVASRQVNSSPLLECDPPMPADEWCWHVEPLSPIPIDHLNLERTGPLSTSSPSSQARGAPDSRGCHSLAAPMATTPLRTGRRKSHEKSPGAGSPGGSRLSFLNSALWDDWDGEEQKSPQGLPLAQPPPSKSWELQTPKGANRKNLPPKVPITPLPRYSLMETPELRKELDRFGVRPLPKRQMVLKLKEIFQYTHQTLPSDSEDEGQSSRMPLEAPCSQTLTTRTSKASGVAGHTPLEATSGPIPQRSKGPAKTKGLQHPKQQPGGSVPGLSMSPAKKGPLGPDSDAQLPASQESTASSVDSSDSSCRSQSSSCESGAALESAGDEESEEGVSASQAADQAAATEEAVRRCIRSRPALYRKVLLYQPFELAELQAELKQQGIHVATGKLLDFLDAHCITFTTAAARKEKLGRKRRQPLGKKRGAEPASPGPPPLPRPSAARKGLHPLSEPGPHGALGPGTTPAATGGQHGRGWASSQLPFPEWPGEHVARWIQGPRPLPPSVPTARLLLTRGAPCVSGACWAASWPGGARFARISELCPPVTCVCVLRRTSGPACPPVFFPALGPQAQPPPAAQVSIGPALPGQVLRWPSCSARVPVIVTSSLQTGQYRMLSTALKPPK</sequence>
<dbReference type="GO" id="GO:0032206">
    <property type="term" value="P:positive regulation of telomere maintenance"/>
    <property type="evidence" value="ECO:0007669"/>
    <property type="project" value="UniProtKB-ARBA"/>
</dbReference>
<dbReference type="Pfam" id="PF00651">
    <property type="entry name" value="BTB"/>
    <property type="match status" value="1"/>
</dbReference>
<feature type="compositionally biased region" description="Low complexity" evidence="18">
    <location>
        <begin position="914"/>
        <end position="923"/>
    </location>
</feature>
<evidence type="ECO:0000256" key="2">
    <source>
        <dbReference type="ARBA" id="ARBA00006661"/>
    </source>
</evidence>
<evidence type="ECO:0000256" key="1">
    <source>
        <dbReference type="ARBA" id="ARBA00004123"/>
    </source>
</evidence>
<comment type="similarity">
    <text evidence="2">Belongs to the SLX4 family.</text>
</comment>
<keyword evidence="10" id="KW-0832">Ubl conjugation</keyword>
<dbReference type="InterPro" id="IPR011333">
    <property type="entry name" value="SKP1/BTB/POZ_sf"/>
</dbReference>
<evidence type="ECO:0000313" key="21">
    <source>
        <dbReference type="Ensembl" id="ENSSSCP00070045010.1"/>
    </source>
</evidence>
<evidence type="ECO:0000256" key="13">
    <source>
        <dbReference type="ARBA" id="ARBA00023242"/>
    </source>
</evidence>
<feature type="region of interest" description="Disordered" evidence="18">
    <location>
        <begin position="804"/>
        <end position="1082"/>
    </location>
</feature>
<organism evidence="21 22">
    <name type="scientific">Sus scrofa</name>
    <name type="common">Pig</name>
    <dbReference type="NCBI Taxonomy" id="9823"/>
    <lineage>
        <taxon>Eukaryota</taxon>
        <taxon>Metazoa</taxon>
        <taxon>Chordata</taxon>
        <taxon>Craniata</taxon>
        <taxon>Vertebrata</taxon>
        <taxon>Euteleostomi</taxon>
        <taxon>Mammalia</taxon>
        <taxon>Eutheria</taxon>
        <taxon>Laurasiatheria</taxon>
        <taxon>Artiodactyla</taxon>
        <taxon>Suina</taxon>
        <taxon>Suidae</taxon>
        <taxon>Sus</taxon>
    </lineage>
</organism>
<feature type="domain" description="BTB" evidence="19">
    <location>
        <begin position="629"/>
        <end position="703"/>
    </location>
</feature>
<feature type="region of interest" description="Disordered" evidence="18">
    <location>
        <begin position="559"/>
        <end position="580"/>
    </location>
</feature>
<evidence type="ECO:0000256" key="3">
    <source>
        <dbReference type="ARBA" id="ARBA00022499"/>
    </source>
</evidence>
<gene>
    <name evidence="21" type="primary">SLX4</name>
</gene>
<protein>
    <recommendedName>
        <fullName evidence="14">Structure-specific endonuclease subunit SLX4</fullName>
    </recommendedName>
    <alternativeName>
        <fullName evidence="16">BTB/POZ domain-containing protein 12</fullName>
    </alternativeName>
</protein>